<evidence type="ECO:0000256" key="4">
    <source>
        <dbReference type="SAM" id="MobiDB-lite"/>
    </source>
</evidence>
<keyword evidence="3" id="KW-0539">Nucleus</keyword>
<feature type="region of interest" description="Disordered" evidence="4">
    <location>
        <begin position="430"/>
        <end position="478"/>
    </location>
</feature>
<evidence type="ECO:0000313" key="6">
    <source>
        <dbReference type="EMBL" id="KAL1568570.1"/>
    </source>
</evidence>
<dbReference type="InterPro" id="IPR036388">
    <property type="entry name" value="WH-like_DNA-bd_sf"/>
</dbReference>
<reference evidence="6 7" key="1">
    <citation type="submission" date="2024-06" db="EMBL/GenBank/DDBJ databases">
        <title>A chromosome level genome sequence of Diviner's sage (Salvia divinorum).</title>
        <authorList>
            <person name="Ford S.A."/>
            <person name="Ro D.-K."/>
            <person name="Ness R.W."/>
            <person name="Phillips M.A."/>
        </authorList>
    </citation>
    <scope>NUCLEOTIDE SEQUENCE [LARGE SCALE GENOMIC DNA]</scope>
    <source>
        <strain evidence="6">SAF-2024a</strain>
        <tissue evidence="6">Leaf</tissue>
    </source>
</reference>
<dbReference type="EMBL" id="JBEAFC010000001">
    <property type="protein sequence ID" value="KAL1568570.1"/>
    <property type="molecule type" value="Genomic_DNA"/>
</dbReference>
<evidence type="ECO:0000256" key="2">
    <source>
        <dbReference type="ARBA" id="ARBA00023125"/>
    </source>
</evidence>
<evidence type="ECO:0000256" key="1">
    <source>
        <dbReference type="ARBA" id="ARBA00004123"/>
    </source>
</evidence>
<feature type="compositionally biased region" description="Basic and acidic residues" evidence="4">
    <location>
        <begin position="259"/>
        <end position="268"/>
    </location>
</feature>
<dbReference type="GO" id="GO:0003677">
    <property type="term" value="F:DNA binding"/>
    <property type="evidence" value="ECO:0007669"/>
    <property type="project" value="UniProtKB-KW"/>
</dbReference>
<protein>
    <recommendedName>
        <fullName evidence="5">H15 domain-containing protein</fullName>
    </recommendedName>
</protein>
<proteinExistence type="predicted"/>
<dbReference type="PANTHER" id="PTHR11467:SF109">
    <property type="entry name" value="H15 DOMAIN-CONTAINING PROTEIN"/>
    <property type="match status" value="1"/>
</dbReference>
<gene>
    <name evidence="6" type="ORF">AAHA92_00172</name>
</gene>
<evidence type="ECO:0000313" key="7">
    <source>
        <dbReference type="Proteomes" id="UP001567538"/>
    </source>
</evidence>
<keyword evidence="2" id="KW-0238">DNA-binding</keyword>
<dbReference type="Pfam" id="PF00538">
    <property type="entry name" value="Linker_histone"/>
    <property type="match status" value="1"/>
</dbReference>
<dbReference type="InterPro" id="IPR036390">
    <property type="entry name" value="WH_DNA-bd_sf"/>
</dbReference>
<dbReference type="PROSITE" id="PS51504">
    <property type="entry name" value="H15"/>
    <property type="match status" value="1"/>
</dbReference>
<evidence type="ECO:0000259" key="5">
    <source>
        <dbReference type="PROSITE" id="PS51504"/>
    </source>
</evidence>
<evidence type="ECO:0000256" key="3">
    <source>
        <dbReference type="ARBA" id="ARBA00023242"/>
    </source>
</evidence>
<dbReference type="SMART" id="SM00526">
    <property type="entry name" value="H15"/>
    <property type="match status" value="1"/>
</dbReference>
<feature type="region of interest" description="Disordered" evidence="4">
    <location>
        <begin position="245"/>
        <end position="281"/>
    </location>
</feature>
<feature type="region of interest" description="Disordered" evidence="4">
    <location>
        <begin position="330"/>
        <end position="412"/>
    </location>
</feature>
<dbReference type="GO" id="GO:0005634">
    <property type="term" value="C:nucleus"/>
    <property type="evidence" value="ECO:0007669"/>
    <property type="project" value="UniProtKB-SubCell"/>
</dbReference>
<comment type="subcellular location">
    <subcellularLocation>
        <location evidence="1">Nucleus</location>
    </subcellularLocation>
</comment>
<sequence length="478" mass="54530">MSSLQLCPPKIGSQNLAKEEEMQQRLTRVHNANQPMINLQNFVLALAQARPIPPSAETLIRDRLHRFISDYRTPDHPTYSHMIENALDVLNEKGGSSQKSISQYLEKNYDNLPWAHVGLLKHHLQKACQEGQVIVSRRNKYRLARDVDSSTKDSKKPRQTKWKWECEAEKPHQLKIRLITKRDDQRGEAVKKCDEKEEAVKENVEHQTKTWVSCVDGEKSFHTNFPSILQDGIIAAADEKKYSEEEDGHCSIAKADIQTPEHRGRDYEQPEPSTPERPPGFESLRVENIHESDVVDVIIGYEESELAAVLQSEPDMMTIDSSEFALSIEQEQPPLQKEEISQGKQLRRSLRTRPARPPQVAQDIAKLPPEDCPEGRPVTVCRRRRLLLKQSPRSRPPPKATSVDKPQDSPKSQNQIMPLLLQQGPVKNVDGCKEEEFEQSGSTQLLQDNPKAHLHKALKEQHLGRPPTRRSARLVNQT</sequence>
<accession>A0ABD1IIP5</accession>
<dbReference type="InterPro" id="IPR005818">
    <property type="entry name" value="Histone_H1/H5_H15"/>
</dbReference>
<organism evidence="6 7">
    <name type="scientific">Salvia divinorum</name>
    <name type="common">Maria pastora</name>
    <name type="synonym">Diviner's sage</name>
    <dbReference type="NCBI Taxonomy" id="28513"/>
    <lineage>
        <taxon>Eukaryota</taxon>
        <taxon>Viridiplantae</taxon>
        <taxon>Streptophyta</taxon>
        <taxon>Embryophyta</taxon>
        <taxon>Tracheophyta</taxon>
        <taxon>Spermatophyta</taxon>
        <taxon>Magnoliopsida</taxon>
        <taxon>eudicotyledons</taxon>
        <taxon>Gunneridae</taxon>
        <taxon>Pentapetalae</taxon>
        <taxon>asterids</taxon>
        <taxon>lamiids</taxon>
        <taxon>Lamiales</taxon>
        <taxon>Lamiaceae</taxon>
        <taxon>Nepetoideae</taxon>
        <taxon>Mentheae</taxon>
        <taxon>Salviinae</taxon>
        <taxon>Salvia</taxon>
        <taxon>Salvia subgen. Calosphace</taxon>
    </lineage>
</organism>
<dbReference type="AlphaFoldDB" id="A0ABD1IIP5"/>
<dbReference type="Gene3D" id="1.10.10.10">
    <property type="entry name" value="Winged helix-like DNA-binding domain superfamily/Winged helix DNA-binding domain"/>
    <property type="match status" value="1"/>
</dbReference>
<dbReference type="SUPFAM" id="SSF46785">
    <property type="entry name" value="Winged helix' DNA-binding domain"/>
    <property type="match status" value="1"/>
</dbReference>
<comment type="caution">
    <text evidence="6">The sequence shown here is derived from an EMBL/GenBank/DDBJ whole genome shotgun (WGS) entry which is preliminary data.</text>
</comment>
<dbReference type="Proteomes" id="UP001567538">
    <property type="component" value="Unassembled WGS sequence"/>
</dbReference>
<dbReference type="PANTHER" id="PTHR11467">
    <property type="entry name" value="HISTONE H1"/>
    <property type="match status" value="1"/>
</dbReference>
<feature type="compositionally biased region" description="Basic residues" evidence="4">
    <location>
        <begin position="345"/>
        <end position="354"/>
    </location>
</feature>
<feature type="domain" description="H15" evidence="5">
    <location>
        <begin position="75"/>
        <end position="145"/>
    </location>
</feature>
<keyword evidence="7" id="KW-1185">Reference proteome</keyword>
<name>A0ABD1IIP5_SALDI</name>